<name>A0A1K0GC94_9BASI</name>
<accession>A0A1K0GC94</accession>
<gene>
    <name evidence="1" type="ORF">UBRO_20383</name>
</gene>
<dbReference type="AlphaFoldDB" id="A0A1K0GC94"/>
<protein>
    <submittedName>
        <fullName evidence="1">Uncharacterized protein</fullName>
    </submittedName>
</protein>
<dbReference type="EMBL" id="LT558134">
    <property type="protein sequence ID" value="SAM85676.1"/>
    <property type="molecule type" value="Genomic_DNA"/>
</dbReference>
<evidence type="ECO:0000313" key="2">
    <source>
        <dbReference type="Proteomes" id="UP000179920"/>
    </source>
</evidence>
<reference evidence="2" key="1">
    <citation type="submission" date="2016-04" db="EMBL/GenBank/DDBJ databases">
        <authorList>
            <person name="Guldener U."/>
            <person name="Guldener U."/>
        </authorList>
    </citation>
    <scope>NUCLEOTIDE SEQUENCE [LARGE SCALE GENOMIC DNA]</scope>
    <source>
        <strain evidence="2">UB2112</strain>
    </source>
</reference>
<dbReference type="Proteomes" id="UP000179920">
    <property type="component" value="Chromosome XVIII"/>
</dbReference>
<organism evidence="1 2">
    <name type="scientific">Ustilago bromivora</name>
    <dbReference type="NCBI Taxonomy" id="307758"/>
    <lineage>
        <taxon>Eukaryota</taxon>
        <taxon>Fungi</taxon>
        <taxon>Dikarya</taxon>
        <taxon>Basidiomycota</taxon>
        <taxon>Ustilaginomycotina</taxon>
        <taxon>Ustilaginomycetes</taxon>
        <taxon>Ustilaginales</taxon>
        <taxon>Ustilaginaceae</taxon>
        <taxon>Ustilago</taxon>
    </lineage>
</organism>
<proteinExistence type="predicted"/>
<evidence type="ECO:0000313" key="1">
    <source>
        <dbReference type="EMBL" id="SAM85676.1"/>
    </source>
</evidence>
<sequence length="181" mass="20947">MRPISHFRAHGASNASTQECVSRVFRADPVTHAWKQRLRKKLLVILFACDVLDHKMTMFTDVDSLLCSIIMNSFSPQLQAEYFSERGDKPIEIAVGLFDWAVKKCTVHSNSKEYKLLKAMYTLRWDQVGGHAYDFLTMWETLVSELHTYINKPWTPAHQYKTLKCALPSDRNTLFNSNFVL</sequence>